<gene>
    <name evidence="2" type="ORF">SD70_09300</name>
</gene>
<evidence type="ECO:0000313" key="3">
    <source>
        <dbReference type="Proteomes" id="UP000031967"/>
    </source>
</evidence>
<dbReference type="Pfam" id="PF14209">
    <property type="entry name" value="DUF4321"/>
    <property type="match status" value="1"/>
</dbReference>
<protein>
    <submittedName>
        <fullName evidence="2">Membrane protein</fullName>
    </submittedName>
</protein>
<sequence>MKKNNWTLVLFLILGIAIGTIVGELLTQVKGLSALTKSVPFSWEPKADWQVIQYDIKLRVKLNIVSILGLLGGFWLYKKL</sequence>
<keyword evidence="1" id="KW-1133">Transmembrane helix</keyword>
<evidence type="ECO:0000313" key="2">
    <source>
        <dbReference type="EMBL" id="KIL41017.1"/>
    </source>
</evidence>
<dbReference type="EMBL" id="JXAK01000013">
    <property type="protein sequence ID" value="KIL41017.1"/>
    <property type="molecule type" value="Genomic_DNA"/>
</dbReference>
<dbReference type="RefSeq" id="WP_041047309.1">
    <property type="nucleotide sequence ID" value="NZ_JXAK01000013.1"/>
</dbReference>
<dbReference type="InterPro" id="IPR025470">
    <property type="entry name" value="DUF4321"/>
</dbReference>
<keyword evidence="1" id="KW-0812">Transmembrane</keyword>
<reference evidence="2 3" key="1">
    <citation type="submission" date="2014-12" db="EMBL/GenBank/DDBJ databases">
        <title>Draft genome sequence of Paenibacillus kamchatkensis strain B-2647.</title>
        <authorList>
            <person name="Karlyshev A.V."/>
            <person name="Kudryashova E.B."/>
        </authorList>
    </citation>
    <scope>NUCLEOTIDE SEQUENCE [LARGE SCALE GENOMIC DNA]</scope>
    <source>
        <strain evidence="2 3">VKM B-2647</strain>
    </source>
</reference>
<evidence type="ECO:0000256" key="1">
    <source>
        <dbReference type="SAM" id="Phobius"/>
    </source>
</evidence>
<accession>A0ABR5AJC4</accession>
<organism evidence="2 3">
    <name type="scientific">Gordoniibacillus kamchatkensis</name>
    <dbReference type="NCBI Taxonomy" id="1590651"/>
    <lineage>
        <taxon>Bacteria</taxon>
        <taxon>Bacillati</taxon>
        <taxon>Bacillota</taxon>
        <taxon>Bacilli</taxon>
        <taxon>Bacillales</taxon>
        <taxon>Paenibacillaceae</taxon>
        <taxon>Gordoniibacillus</taxon>
    </lineage>
</organism>
<feature type="transmembrane region" description="Helical" evidence="1">
    <location>
        <begin position="6"/>
        <end position="27"/>
    </location>
</feature>
<dbReference type="Proteomes" id="UP000031967">
    <property type="component" value="Unassembled WGS sequence"/>
</dbReference>
<comment type="caution">
    <text evidence="2">The sequence shown here is derived from an EMBL/GenBank/DDBJ whole genome shotgun (WGS) entry which is preliminary data.</text>
</comment>
<keyword evidence="3" id="KW-1185">Reference proteome</keyword>
<keyword evidence="1" id="KW-0472">Membrane</keyword>
<proteinExistence type="predicted"/>
<name>A0ABR5AJC4_9BACL</name>
<feature type="transmembrane region" description="Helical" evidence="1">
    <location>
        <begin position="60"/>
        <end position="77"/>
    </location>
</feature>